<dbReference type="SFLD" id="SFLDG01129">
    <property type="entry name" value="C1.5:_HAD__Beta-PGM__Phosphata"/>
    <property type="match status" value="1"/>
</dbReference>
<dbReference type="Gene3D" id="1.10.150.240">
    <property type="entry name" value="Putative phosphatase, domain 2"/>
    <property type="match status" value="1"/>
</dbReference>
<evidence type="ECO:0000256" key="2">
    <source>
        <dbReference type="ARBA" id="ARBA00006171"/>
    </source>
</evidence>
<organism evidence="6">
    <name type="scientific">uncultured Rubrobacteraceae bacterium</name>
    <dbReference type="NCBI Taxonomy" id="349277"/>
    <lineage>
        <taxon>Bacteria</taxon>
        <taxon>Bacillati</taxon>
        <taxon>Actinomycetota</taxon>
        <taxon>Rubrobacteria</taxon>
        <taxon>Rubrobacterales</taxon>
        <taxon>Rubrobacteraceae</taxon>
        <taxon>environmental samples</taxon>
    </lineage>
</organism>
<comment type="similarity">
    <text evidence="2">Belongs to the HAD-like hydrolase superfamily. CbbY/CbbZ/Gph/YieH family.</text>
</comment>
<gene>
    <name evidence="6" type="ORF">AVDCRST_MAG28-2472</name>
</gene>
<keyword evidence="5" id="KW-0119">Carbohydrate metabolism</keyword>
<dbReference type="CDD" id="cd07505">
    <property type="entry name" value="HAD_BPGM-like"/>
    <property type="match status" value="1"/>
</dbReference>
<dbReference type="NCBIfam" id="TIGR01509">
    <property type="entry name" value="HAD-SF-IA-v3"/>
    <property type="match status" value="1"/>
</dbReference>
<evidence type="ECO:0000256" key="1">
    <source>
        <dbReference type="ARBA" id="ARBA00001946"/>
    </source>
</evidence>
<dbReference type="SFLD" id="SFLDS00003">
    <property type="entry name" value="Haloacid_Dehalogenase"/>
    <property type="match status" value="1"/>
</dbReference>
<evidence type="ECO:0000256" key="4">
    <source>
        <dbReference type="ARBA" id="ARBA00022842"/>
    </source>
</evidence>
<dbReference type="SUPFAM" id="SSF56784">
    <property type="entry name" value="HAD-like"/>
    <property type="match status" value="1"/>
</dbReference>
<comment type="cofactor">
    <cofactor evidence="1">
        <name>Mg(2+)</name>
        <dbReference type="ChEBI" id="CHEBI:18420"/>
    </cofactor>
</comment>
<dbReference type="Gene3D" id="3.40.50.1000">
    <property type="entry name" value="HAD superfamily/HAD-like"/>
    <property type="match status" value="1"/>
</dbReference>
<dbReference type="InterPro" id="IPR023198">
    <property type="entry name" value="PGP-like_dom2"/>
</dbReference>
<dbReference type="InterPro" id="IPR023214">
    <property type="entry name" value="HAD_sf"/>
</dbReference>
<keyword evidence="4" id="KW-0460">Magnesium</keyword>
<keyword evidence="3" id="KW-0479">Metal-binding</keyword>
<evidence type="ECO:0000256" key="5">
    <source>
        <dbReference type="ARBA" id="ARBA00023277"/>
    </source>
</evidence>
<protein>
    <recommendedName>
        <fullName evidence="7">Beta-phosphoglucomutase</fullName>
    </recommendedName>
</protein>
<dbReference type="InterPro" id="IPR036412">
    <property type="entry name" value="HAD-like_sf"/>
</dbReference>
<sequence>MLALMLKALLFDLDGTLADTNSVHRLSWVEVLEPHGYDVTWDFYRENITGRVSADVVEDLFPDFTPEQVREMDEAKEAGFREQAGALEPFPGLLDLIERSRKKGLKISLVTNAPKKNVLAVLQVLGLDGAFEPVILADDFGPAKPDPAPYNAALDALSISADEAVAFEDSPAGISSSVAANIPTVGIASTSAPEDLEGLGVEMVVRDFADPRLEAFIEGR</sequence>
<accession>A0A6J4QZ97</accession>
<dbReference type="EMBL" id="CADCVE010000057">
    <property type="protein sequence ID" value="CAA9456761.1"/>
    <property type="molecule type" value="Genomic_DNA"/>
</dbReference>
<evidence type="ECO:0008006" key="7">
    <source>
        <dbReference type="Google" id="ProtNLM"/>
    </source>
</evidence>
<name>A0A6J4QZ97_9ACTN</name>
<dbReference type="InterPro" id="IPR051600">
    <property type="entry name" value="Beta-PGM-like"/>
</dbReference>
<dbReference type="PRINTS" id="PR00413">
    <property type="entry name" value="HADHALOGNASE"/>
</dbReference>
<dbReference type="PANTHER" id="PTHR46193:SF18">
    <property type="entry name" value="HEXITOL PHOSPHATASE B"/>
    <property type="match status" value="1"/>
</dbReference>
<proteinExistence type="inferred from homology"/>
<dbReference type="InterPro" id="IPR041492">
    <property type="entry name" value="HAD_2"/>
</dbReference>
<evidence type="ECO:0000313" key="6">
    <source>
        <dbReference type="EMBL" id="CAA9456761.1"/>
    </source>
</evidence>
<dbReference type="Pfam" id="PF13419">
    <property type="entry name" value="HAD_2"/>
    <property type="match status" value="1"/>
</dbReference>
<dbReference type="GO" id="GO:0046872">
    <property type="term" value="F:metal ion binding"/>
    <property type="evidence" value="ECO:0007669"/>
    <property type="project" value="UniProtKB-KW"/>
</dbReference>
<reference evidence="6" key="1">
    <citation type="submission" date="2020-02" db="EMBL/GenBank/DDBJ databases">
        <authorList>
            <person name="Meier V. D."/>
        </authorList>
    </citation>
    <scope>NUCLEOTIDE SEQUENCE</scope>
    <source>
        <strain evidence="6">AVDCRST_MAG28</strain>
    </source>
</reference>
<dbReference type="PANTHER" id="PTHR46193">
    <property type="entry name" value="6-PHOSPHOGLUCONATE PHOSPHATASE"/>
    <property type="match status" value="1"/>
</dbReference>
<evidence type="ECO:0000256" key="3">
    <source>
        <dbReference type="ARBA" id="ARBA00022723"/>
    </source>
</evidence>
<dbReference type="InterPro" id="IPR006439">
    <property type="entry name" value="HAD-SF_hydro_IA"/>
</dbReference>
<dbReference type="AlphaFoldDB" id="A0A6J4QZ97"/>
<dbReference type="SFLD" id="SFLDG01135">
    <property type="entry name" value="C1.5.6:_HAD__Beta-PGM__Phospha"/>
    <property type="match status" value="1"/>
</dbReference>
<dbReference type="GO" id="GO:0003824">
    <property type="term" value="F:catalytic activity"/>
    <property type="evidence" value="ECO:0007669"/>
    <property type="project" value="UniProtKB-ARBA"/>
</dbReference>